<keyword evidence="2" id="KW-1133">Transmembrane helix</keyword>
<evidence type="ECO:0000256" key="2">
    <source>
        <dbReference type="SAM" id="Phobius"/>
    </source>
</evidence>
<keyword evidence="2" id="KW-0472">Membrane</keyword>
<comment type="caution">
    <text evidence="3">The sequence shown here is derived from an EMBL/GenBank/DDBJ whole genome shotgun (WGS) entry which is preliminary data.</text>
</comment>
<dbReference type="RefSeq" id="WP_371944084.1">
    <property type="nucleotide sequence ID" value="NZ_JAXCEH010000020.1"/>
</dbReference>
<accession>A0ABV4R375</accession>
<name>A0ABV4R375_9ACTN</name>
<protein>
    <submittedName>
        <fullName evidence="3">Phage holin family protein</fullName>
    </submittedName>
</protein>
<proteinExistence type="predicted"/>
<dbReference type="EMBL" id="JAXCEH010000020">
    <property type="protein sequence ID" value="MFA1557342.1"/>
    <property type="molecule type" value="Genomic_DNA"/>
</dbReference>
<keyword evidence="4" id="KW-1185">Reference proteome</keyword>
<evidence type="ECO:0000313" key="3">
    <source>
        <dbReference type="EMBL" id="MFA1557342.1"/>
    </source>
</evidence>
<feature type="region of interest" description="Disordered" evidence="1">
    <location>
        <begin position="1"/>
        <end position="42"/>
    </location>
</feature>
<organism evidence="3 4">
    <name type="scientific">Actinomadura chokoriensis</name>
    <dbReference type="NCBI Taxonomy" id="454156"/>
    <lineage>
        <taxon>Bacteria</taxon>
        <taxon>Bacillati</taxon>
        <taxon>Actinomycetota</taxon>
        <taxon>Actinomycetes</taxon>
        <taxon>Streptosporangiales</taxon>
        <taxon>Thermomonosporaceae</taxon>
        <taxon>Actinomadura</taxon>
    </lineage>
</organism>
<dbReference type="Pfam" id="PF07332">
    <property type="entry name" value="Phage_holin_3_6"/>
    <property type="match status" value="1"/>
</dbReference>
<feature type="compositionally biased region" description="Basic and acidic residues" evidence="1">
    <location>
        <begin position="18"/>
        <end position="38"/>
    </location>
</feature>
<evidence type="ECO:0000256" key="1">
    <source>
        <dbReference type="SAM" id="MobiDB-lite"/>
    </source>
</evidence>
<feature type="transmembrane region" description="Helical" evidence="2">
    <location>
        <begin position="108"/>
        <end position="129"/>
    </location>
</feature>
<gene>
    <name evidence="3" type="ORF">SM436_26985</name>
</gene>
<dbReference type="Proteomes" id="UP001569904">
    <property type="component" value="Unassembled WGS sequence"/>
</dbReference>
<evidence type="ECO:0000313" key="4">
    <source>
        <dbReference type="Proteomes" id="UP001569904"/>
    </source>
</evidence>
<reference evidence="3 4" key="1">
    <citation type="submission" date="2023-11" db="EMBL/GenBank/DDBJ databases">
        <title>Actinomadura monticuli sp. nov., isolated from volcanic ash.</title>
        <authorList>
            <person name="Lee S.D."/>
            <person name="Yang H."/>
            <person name="Kim I.S."/>
        </authorList>
    </citation>
    <scope>NUCLEOTIDE SEQUENCE [LARGE SCALE GENOMIC DNA]</scope>
    <source>
        <strain evidence="3 4">DSM 45346</strain>
    </source>
</reference>
<dbReference type="InterPro" id="IPR009937">
    <property type="entry name" value="Phage_holin_3_6"/>
</dbReference>
<feature type="compositionally biased region" description="Basic and acidic residues" evidence="1">
    <location>
        <begin position="1"/>
        <end position="11"/>
    </location>
</feature>
<feature type="transmembrane region" description="Helical" evidence="2">
    <location>
        <begin position="77"/>
        <end position="102"/>
    </location>
</feature>
<keyword evidence="2" id="KW-0812">Transmembrane</keyword>
<sequence>MSIVRPTHDGETPAESLGVHRQDQAGAPEFHRRGREEAGTGELVRQAAQQVSELMRAELRLAVAELKAKGRHAGTGAGMFGGAALVALYGLGALLAAAIAAIAVALPVWAAALIIGGFLMLVAAVLALMGRSQAKRATPAKPEMAMDGAKRTVAELKERATHR</sequence>